<dbReference type="OrthoDB" id="9805976at2"/>
<keyword evidence="2" id="KW-0288">FMN</keyword>
<dbReference type="InterPro" id="IPR029039">
    <property type="entry name" value="Flavoprotein-like_sf"/>
</dbReference>
<gene>
    <name evidence="4" type="ORF">FD32_GL000159</name>
</gene>
<keyword evidence="5" id="KW-1185">Reference proteome</keyword>
<accession>A0A0R1XI03</accession>
<protein>
    <recommendedName>
        <fullName evidence="3">NADPH-dependent FMN reductase-like domain-containing protein</fullName>
    </recommendedName>
</protein>
<name>A0A0R1XI03_9LACO</name>
<dbReference type="STRING" id="1423782.FD32_GL000159"/>
<sequence>MKIVVITSSAHVNGASTYLADQFIEGATDGYNDIYHYNAVDHQNNFVMVDEDNQAISQHDDIDHLLDKIKAADLVVMVTPLYYFGMSSLLKTIVDRFYDYNNELRGNKQAVMIATGAGSVNTAFDSLKIHYKQIIDYMHWINAGAIWDLKALAHPAIDRYGQEAFKLGQKFTAGN</sequence>
<dbReference type="InterPro" id="IPR005025">
    <property type="entry name" value="FMN_Rdtase-like_dom"/>
</dbReference>
<dbReference type="RefSeq" id="WP_047770317.1">
    <property type="nucleotide sequence ID" value="NZ_AZGM01000067.1"/>
</dbReference>
<organism evidence="4 5">
    <name type="scientific">Limosilactobacillus panis DSM 6035</name>
    <dbReference type="NCBI Taxonomy" id="1423782"/>
    <lineage>
        <taxon>Bacteria</taxon>
        <taxon>Bacillati</taxon>
        <taxon>Bacillota</taxon>
        <taxon>Bacilli</taxon>
        <taxon>Lactobacillales</taxon>
        <taxon>Lactobacillaceae</taxon>
        <taxon>Limosilactobacillus</taxon>
    </lineage>
</organism>
<evidence type="ECO:0000313" key="4">
    <source>
        <dbReference type="EMBL" id="KRM27062.1"/>
    </source>
</evidence>
<reference evidence="4 5" key="1">
    <citation type="journal article" date="2015" name="Genome Announc.">
        <title>Expanding the biotechnology potential of lactobacilli through comparative genomics of 213 strains and associated genera.</title>
        <authorList>
            <person name="Sun Z."/>
            <person name="Harris H.M."/>
            <person name="McCann A."/>
            <person name="Guo C."/>
            <person name="Argimon S."/>
            <person name="Zhang W."/>
            <person name="Yang X."/>
            <person name="Jeffery I.B."/>
            <person name="Cooney J.C."/>
            <person name="Kagawa T.F."/>
            <person name="Liu W."/>
            <person name="Song Y."/>
            <person name="Salvetti E."/>
            <person name="Wrobel A."/>
            <person name="Rasinkangas P."/>
            <person name="Parkhill J."/>
            <person name="Rea M.C."/>
            <person name="O'Sullivan O."/>
            <person name="Ritari J."/>
            <person name="Douillard F.P."/>
            <person name="Paul Ross R."/>
            <person name="Yang R."/>
            <person name="Briner A.E."/>
            <person name="Felis G.E."/>
            <person name="de Vos W.M."/>
            <person name="Barrangou R."/>
            <person name="Klaenhammer T.R."/>
            <person name="Caufield P.W."/>
            <person name="Cui Y."/>
            <person name="Zhang H."/>
            <person name="O'Toole P.W."/>
        </authorList>
    </citation>
    <scope>NUCLEOTIDE SEQUENCE [LARGE SCALE GENOMIC DNA]</scope>
    <source>
        <strain evidence="4 5">DSM 6035</strain>
    </source>
</reference>
<evidence type="ECO:0000256" key="1">
    <source>
        <dbReference type="ARBA" id="ARBA00022630"/>
    </source>
</evidence>
<dbReference type="Gene3D" id="3.40.50.360">
    <property type="match status" value="1"/>
</dbReference>
<dbReference type="Proteomes" id="UP000051412">
    <property type="component" value="Unassembled WGS sequence"/>
</dbReference>
<keyword evidence="1" id="KW-0285">Flavoprotein</keyword>
<dbReference type="SUPFAM" id="SSF52218">
    <property type="entry name" value="Flavoproteins"/>
    <property type="match status" value="1"/>
</dbReference>
<evidence type="ECO:0000313" key="5">
    <source>
        <dbReference type="Proteomes" id="UP000051412"/>
    </source>
</evidence>
<evidence type="ECO:0000259" key="3">
    <source>
        <dbReference type="Pfam" id="PF03358"/>
    </source>
</evidence>
<proteinExistence type="predicted"/>
<dbReference type="AlphaFoldDB" id="A0A0R1XI03"/>
<dbReference type="Pfam" id="PF03358">
    <property type="entry name" value="FMN_red"/>
    <property type="match status" value="1"/>
</dbReference>
<dbReference type="EMBL" id="AZGM01000067">
    <property type="protein sequence ID" value="KRM27062.1"/>
    <property type="molecule type" value="Genomic_DNA"/>
</dbReference>
<evidence type="ECO:0000256" key="2">
    <source>
        <dbReference type="ARBA" id="ARBA00022643"/>
    </source>
</evidence>
<feature type="domain" description="NADPH-dependent FMN reductase-like" evidence="3">
    <location>
        <begin position="1"/>
        <end position="142"/>
    </location>
</feature>
<comment type="caution">
    <text evidence="4">The sequence shown here is derived from an EMBL/GenBank/DDBJ whole genome shotgun (WGS) entry which is preliminary data.</text>
</comment>
<dbReference type="PANTHER" id="PTHR43278">
    <property type="entry name" value="NAD(P)H-DEPENDENT FMN-CONTAINING OXIDOREDUCTASE YWQN-RELATED"/>
    <property type="match status" value="1"/>
</dbReference>
<dbReference type="InterPro" id="IPR051796">
    <property type="entry name" value="ISF_SsuE-like"/>
</dbReference>
<dbReference type="PANTHER" id="PTHR43278:SF4">
    <property type="entry name" value="NAD(P)H-DEPENDENT FMN-CONTAINING OXIDOREDUCTASE YWQN-RELATED"/>
    <property type="match status" value="1"/>
</dbReference>
<dbReference type="GO" id="GO:0016491">
    <property type="term" value="F:oxidoreductase activity"/>
    <property type="evidence" value="ECO:0007669"/>
    <property type="project" value="InterPro"/>
</dbReference>
<dbReference type="PATRIC" id="fig|1423782.4.peg.158"/>